<comment type="caution">
    <text evidence="1">The sequence shown here is derived from an EMBL/GenBank/DDBJ whole genome shotgun (WGS) entry which is preliminary data.</text>
</comment>
<reference evidence="1" key="1">
    <citation type="journal article" date="2014" name="Int. J. Syst. Evol. Microbiol.">
        <title>Complete genome of a new Firmicutes species belonging to the dominant human colonic microbiota ('Ruminococcus bicirculans') reveals two chromosomes and a selective capacity to utilize plant glucans.</title>
        <authorList>
            <consortium name="NISC Comparative Sequencing Program"/>
            <person name="Wegmann U."/>
            <person name="Louis P."/>
            <person name="Goesmann A."/>
            <person name="Henrissat B."/>
            <person name="Duncan S.H."/>
            <person name="Flint H.J."/>
        </authorList>
    </citation>
    <scope>NUCLEOTIDE SEQUENCE</scope>
    <source>
        <strain evidence="1">CECT 7398</strain>
    </source>
</reference>
<proteinExistence type="predicted"/>
<protein>
    <submittedName>
        <fullName evidence="1">Uncharacterized protein</fullName>
    </submittedName>
</protein>
<dbReference type="EMBL" id="JAUFQC010000027">
    <property type="protein sequence ID" value="MDN3611268.1"/>
    <property type="molecule type" value="Genomic_DNA"/>
</dbReference>
<evidence type="ECO:0000313" key="3">
    <source>
        <dbReference type="Proteomes" id="UP001238540"/>
    </source>
</evidence>
<dbReference type="Proteomes" id="UP001238540">
    <property type="component" value="Unassembled WGS sequence"/>
</dbReference>
<gene>
    <name evidence="1" type="ORF">QWZ16_16830</name>
    <name evidence="2" type="ORF">QWZ16_23665</name>
</gene>
<keyword evidence="3" id="KW-1185">Reference proteome</keyword>
<dbReference type="EMBL" id="JAUFQC010000027">
    <property type="protein sequence ID" value="MDN3612599.1"/>
    <property type="molecule type" value="Genomic_DNA"/>
</dbReference>
<accession>A0ABT8BWA4</accession>
<name>A0ABT8BWA4_9VIBR</name>
<organism evidence="1 3">
    <name type="scientific">Vibrio ostreicida</name>
    <dbReference type="NCBI Taxonomy" id="526588"/>
    <lineage>
        <taxon>Bacteria</taxon>
        <taxon>Pseudomonadati</taxon>
        <taxon>Pseudomonadota</taxon>
        <taxon>Gammaproteobacteria</taxon>
        <taxon>Vibrionales</taxon>
        <taxon>Vibrionaceae</taxon>
        <taxon>Vibrio</taxon>
    </lineage>
</organism>
<dbReference type="RefSeq" id="WP_170882795.1">
    <property type="nucleotide sequence ID" value="NZ_JABEYA020000006.1"/>
</dbReference>
<evidence type="ECO:0000313" key="2">
    <source>
        <dbReference type="EMBL" id="MDN3612599.1"/>
    </source>
</evidence>
<reference evidence="3" key="2">
    <citation type="journal article" date="2019" name="Int. J. Syst. Evol. Microbiol.">
        <title>The Global Catalogue of Microorganisms (GCM) 10K type strain sequencing project: providing services to taxonomists for standard genome sequencing and annotation.</title>
        <authorList>
            <consortium name="The Broad Institute Genomics Platform"/>
            <consortium name="The Broad Institute Genome Sequencing Center for Infectious Disease"/>
            <person name="Wu L."/>
            <person name="Ma J."/>
        </authorList>
    </citation>
    <scope>NUCLEOTIDE SEQUENCE [LARGE SCALE GENOMIC DNA]</scope>
    <source>
        <strain evidence="3">CECT 7398</strain>
    </source>
</reference>
<evidence type="ECO:0000313" key="1">
    <source>
        <dbReference type="EMBL" id="MDN3611268.1"/>
    </source>
</evidence>
<reference evidence="1" key="3">
    <citation type="submission" date="2023-06" db="EMBL/GenBank/DDBJ databases">
        <authorList>
            <person name="Lucena T."/>
            <person name="Sun Q."/>
        </authorList>
    </citation>
    <scope>NUCLEOTIDE SEQUENCE</scope>
    <source>
        <strain evidence="1">CECT 7398</strain>
    </source>
</reference>
<sequence>MSQTGAFFRRFRQYSRDERHGKPLGQGSMLELTIDKGKRALTLSSAGKIEAEDHASLAPLKDVITALLVDFTLQSAL</sequence>